<dbReference type="Proteomes" id="UP001186944">
    <property type="component" value="Unassembled WGS sequence"/>
</dbReference>
<keyword evidence="3" id="KW-1185">Reference proteome</keyword>
<dbReference type="PANTHER" id="PTHR16155">
    <property type="entry name" value="DED DOMAIN-CONTAINING PROTEIN"/>
    <property type="match status" value="1"/>
</dbReference>
<comment type="caution">
    <text evidence="2">The sequence shown here is derived from an EMBL/GenBank/DDBJ whole genome shotgun (WGS) entry which is preliminary data.</text>
</comment>
<feature type="compositionally biased region" description="Polar residues" evidence="1">
    <location>
        <begin position="21"/>
        <end position="35"/>
    </location>
</feature>
<dbReference type="AlphaFoldDB" id="A0AA89BQP6"/>
<accession>A0AA89BQP6</accession>
<organism evidence="2 3">
    <name type="scientific">Pinctada imbricata</name>
    <name type="common">Atlantic pearl-oyster</name>
    <name type="synonym">Pinctada martensii</name>
    <dbReference type="NCBI Taxonomy" id="66713"/>
    <lineage>
        <taxon>Eukaryota</taxon>
        <taxon>Metazoa</taxon>
        <taxon>Spiralia</taxon>
        <taxon>Lophotrochozoa</taxon>
        <taxon>Mollusca</taxon>
        <taxon>Bivalvia</taxon>
        <taxon>Autobranchia</taxon>
        <taxon>Pteriomorphia</taxon>
        <taxon>Pterioida</taxon>
        <taxon>Pterioidea</taxon>
        <taxon>Pteriidae</taxon>
        <taxon>Pinctada</taxon>
    </lineage>
</organism>
<proteinExistence type="predicted"/>
<evidence type="ECO:0000313" key="2">
    <source>
        <dbReference type="EMBL" id="KAK3087536.1"/>
    </source>
</evidence>
<reference evidence="2" key="1">
    <citation type="submission" date="2019-08" db="EMBL/GenBank/DDBJ databases">
        <title>The improved chromosome-level genome for the pearl oyster Pinctada fucata martensii using PacBio sequencing and Hi-C.</title>
        <authorList>
            <person name="Zheng Z."/>
        </authorList>
    </citation>
    <scope>NUCLEOTIDE SEQUENCE</scope>
    <source>
        <strain evidence="2">ZZ-2019</strain>
        <tissue evidence="2">Adductor muscle</tissue>
    </source>
</reference>
<evidence type="ECO:0008006" key="4">
    <source>
        <dbReference type="Google" id="ProtNLM"/>
    </source>
</evidence>
<name>A0AA89BQP6_PINIB</name>
<dbReference type="PANTHER" id="PTHR16155:SF19">
    <property type="entry name" value="DED DOMAIN-CONTAINING PROTEIN"/>
    <property type="match status" value="1"/>
</dbReference>
<feature type="compositionally biased region" description="Polar residues" evidence="1">
    <location>
        <begin position="1"/>
        <end position="14"/>
    </location>
</feature>
<feature type="region of interest" description="Disordered" evidence="1">
    <location>
        <begin position="1"/>
        <end position="35"/>
    </location>
</feature>
<evidence type="ECO:0000313" key="3">
    <source>
        <dbReference type="Proteomes" id="UP001186944"/>
    </source>
</evidence>
<dbReference type="EMBL" id="VSWD01000011">
    <property type="protein sequence ID" value="KAK3087536.1"/>
    <property type="molecule type" value="Genomic_DNA"/>
</dbReference>
<gene>
    <name evidence="2" type="ORF">FSP39_007245</name>
</gene>
<evidence type="ECO:0000256" key="1">
    <source>
        <dbReference type="SAM" id="MobiDB-lite"/>
    </source>
</evidence>
<protein>
    <recommendedName>
        <fullName evidence="4">Sterile alpha motif domain-containing protein 9-like</fullName>
    </recommendedName>
</protein>
<dbReference type="GO" id="GO:0005737">
    <property type="term" value="C:cytoplasm"/>
    <property type="evidence" value="ECO:0007669"/>
    <property type="project" value="TreeGrafter"/>
</dbReference>
<sequence>MNCNTQFQKTFPSSKNEKSRSLNANKAKTSSSSELKTTYANITKRNIPDKYVEVSHKRVNAESKPQQISTEDEGLSHSNDIKDCFKYVKNFTRGHFVLFASQREMFRYRDRLALIPWLCVFDFDEHSRSDGLLSVLEDKMKSSRTLYVCTWKDQPRISYHGTQWCLVRGSVQEADSRTESDTKAWFKAIRNDLEKHMHDLASLVDNYTILKVIIIWPDEPYDAEYFQRALNKLDEFVDDYTTIIWDSCKQKTESEKAIMNMLKPDFILTSSLQIICKGIHEILGATQGASKFEYKLPTADEKNSPQIDESTASLLREDLDVLYLDNPYGETDLEVLKKEDESFYKGGNLSWKTFYCFGAGHLDAERDMMNTVVSKISQQYIENFKSGLITIYHAPGCGCTTMVRRILWELKSKTPCAQVRLNQRSNLQSVSQQIETLYDKTNLPIVLLIDGDDQQRVNHLYKLIDHSHMVVILINTKRYPYNMKEIILKENHFALDGLVSKDEASKLWKKFEDKCDTDRKKDNLSQIVEDVRSGRSHSVYEFGLATYLKDYKGIDAYIAGYLEVDDRAGLQPHHKILGYLSLVQYYGHTSIPCQFFVNLLGLPSKSDVTFDDFPYQVQQFAVPCQDEAKGNSIRLCHYVVAKGILEFILSSPHARSKKEFRDKLSPSARENLYSFVVGFIDDVKARRSKGVVKANILSDILTRTIIFRDNRDIGENELQRTRRPNLSRLLSDIGSKPPYLERVNLIKKLTEVFPEDPNFHSHLGRMYSLCRPDDEKEAEKCFQYALELCDRKTSGIKYEDLDESTKHTLKHVFHMAGMFYLQRISKYTGRAHGDKPEKRTTKEQYKSTLHDLLFFSEKACRYFSETRELTMFGYSEAHGFIGEISVRIRLCEFIHRYLSDREFDNLLKKKESDSEEAKYIQDSVIQIQELFLQCYGTIDIDELPQDFFDSIRWYSALFKEYASILENLNLSDNIYQRRLKVAAIKLRYGKEEMLGALENINKPQDIAEIVRICEMNFQDTRTRGLQQSRRALDLEYKDWINAVRHDLFKTPYFVEDVIQQVRYWNDTLQSPNSKFYHFIMLSILGFGLNGTPNDDMLREARGLQEQLKKLSKHLVKPRKPREWLGRGPGLKDILLQGRKVHRNDEDGSAAQRDGGHCHMTVLKGTICRPNIQRQTGYIQLDLGDKNRFPVKVFFVPVRQNPPLVGRQYAGQRVEFVMAFTNADGYEAYNVMQLEKYGCECGLKVEIQSDEYIGTCKCGRKVAK</sequence>